<dbReference type="Pfam" id="PF02569">
    <property type="entry name" value="Pantoate_ligase"/>
    <property type="match status" value="1"/>
</dbReference>
<dbReference type="InterPro" id="IPR014729">
    <property type="entry name" value="Rossmann-like_a/b/a_fold"/>
</dbReference>
<dbReference type="OrthoDB" id="6724111at2759"/>
<dbReference type="EMBL" id="OB666505">
    <property type="protein sequence ID" value="CAD7233555.1"/>
    <property type="molecule type" value="Genomic_DNA"/>
</dbReference>
<organism evidence="6">
    <name type="scientific">Cyprideis torosa</name>
    <dbReference type="NCBI Taxonomy" id="163714"/>
    <lineage>
        <taxon>Eukaryota</taxon>
        <taxon>Metazoa</taxon>
        <taxon>Ecdysozoa</taxon>
        <taxon>Arthropoda</taxon>
        <taxon>Crustacea</taxon>
        <taxon>Oligostraca</taxon>
        <taxon>Ostracoda</taxon>
        <taxon>Podocopa</taxon>
        <taxon>Podocopida</taxon>
        <taxon>Cytherocopina</taxon>
        <taxon>Cytheroidea</taxon>
        <taxon>Cytherideidae</taxon>
        <taxon>Cyprideis</taxon>
    </lineage>
</organism>
<accession>A0A7R8WKQ4</accession>
<evidence type="ECO:0000313" key="6">
    <source>
        <dbReference type="EMBL" id="CAD7233555.1"/>
    </source>
</evidence>
<keyword evidence="2" id="KW-0547">Nucleotide-binding</keyword>
<evidence type="ECO:0000256" key="2">
    <source>
        <dbReference type="ARBA" id="ARBA00022741"/>
    </source>
</evidence>
<evidence type="ECO:0000256" key="3">
    <source>
        <dbReference type="ARBA" id="ARBA00022840"/>
    </source>
</evidence>
<evidence type="ECO:0000256" key="1">
    <source>
        <dbReference type="ARBA" id="ARBA00015647"/>
    </source>
</evidence>
<protein>
    <recommendedName>
        <fullName evidence="1">Pantoate--beta-alanine ligase</fullName>
    </recommendedName>
    <alternativeName>
        <fullName evidence="5">Pantoate-activating enzyme</fullName>
    </alternativeName>
    <alternativeName>
        <fullName evidence="4">Pantothenate synthetase</fullName>
    </alternativeName>
</protein>
<evidence type="ECO:0000256" key="5">
    <source>
        <dbReference type="ARBA" id="ARBA00032806"/>
    </source>
</evidence>
<dbReference type="PANTHER" id="PTHR21299:SF1">
    <property type="entry name" value="PANTOATE--BETA-ALANINE LIGASE"/>
    <property type="match status" value="1"/>
</dbReference>
<sequence length="139" mass="15922">MENDLSACSIFVNPKQFNDPKDFDLYPKTEEADLAQLEAANCDMVLIPSVDDIYPSGFETKLYDFGKLDEFMEGAYRKGHFQGMANVVCRLLQIVEPNRAYFGEKDYQQLRIVQQLFLANPTHGANIMPCIGNDFRHFI</sequence>
<evidence type="ECO:0000256" key="4">
    <source>
        <dbReference type="ARBA" id="ARBA00029902"/>
    </source>
</evidence>
<gene>
    <name evidence="6" type="ORF">CTOB1V02_LOCUS11376</name>
</gene>
<dbReference type="GO" id="GO:0015940">
    <property type="term" value="P:pantothenate biosynthetic process"/>
    <property type="evidence" value="ECO:0007669"/>
    <property type="project" value="InterPro"/>
</dbReference>
<dbReference type="AlphaFoldDB" id="A0A7R8WKQ4"/>
<dbReference type="Gene3D" id="3.40.50.620">
    <property type="entry name" value="HUPs"/>
    <property type="match status" value="1"/>
</dbReference>
<keyword evidence="3" id="KW-0067">ATP-binding</keyword>
<reference evidence="6" key="1">
    <citation type="submission" date="2020-11" db="EMBL/GenBank/DDBJ databases">
        <authorList>
            <person name="Tran Van P."/>
        </authorList>
    </citation>
    <scope>NUCLEOTIDE SEQUENCE</scope>
</reference>
<proteinExistence type="predicted"/>
<dbReference type="GO" id="GO:0005829">
    <property type="term" value="C:cytosol"/>
    <property type="evidence" value="ECO:0007669"/>
    <property type="project" value="TreeGrafter"/>
</dbReference>
<dbReference type="PANTHER" id="PTHR21299">
    <property type="entry name" value="CYTIDYLATE KINASE/PANTOATE-BETA-ALANINE LIGASE"/>
    <property type="match status" value="1"/>
</dbReference>
<dbReference type="GO" id="GO:0005524">
    <property type="term" value="F:ATP binding"/>
    <property type="evidence" value="ECO:0007669"/>
    <property type="project" value="UniProtKB-KW"/>
</dbReference>
<dbReference type="SUPFAM" id="SSF52374">
    <property type="entry name" value="Nucleotidylyl transferase"/>
    <property type="match status" value="1"/>
</dbReference>
<dbReference type="InterPro" id="IPR003721">
    <property type="entry name" value="Pantoate_ligase"/>
</dbReference>
<dbReference type="GO" id="GO:0004592">
    <property type="term" value="F:pantoate-beta-alanine ligase activity"/>
    <property type="evidence" value="ECO:0007669"/>
    <property type="project" value="InterPro"/>
</dbReference>
<name>A0A7R8WKQ4_9CRUS</name>